<evidence type="ECO:0000256" key="2">
    <source>
        <dbReference type="ARBA" id="ARBA00022448"/>
    </source>
</evidence>
<dbReference type="EMBL" id="VRTY01000102">
    <property type="protein sequence ID" value="TXK31139.1"/>
    <property type="molecule type" value="Genomic_DNA"/>
</dbReference>
<dbReference type="InterPro" id="IPR023996">
    <property type="entry name" value="TonB-dep_OMP_SusC/RagA"/>
</dbReference>
<keyword evidence="6 7" id="KW-0998">Cell outer membrane</keyword>
<dbReference type="Pfam" id="PF07715">
    <property type="entry name" value="Plug"/>
    <property type="match status" value="1"/>
</dbReference>
<comment type="caution">
    <text evidence="9">The sequence shown here is derived from an EMBL/GenBank/DDBJ whole genome shotgun (WGS) entry which is preliminary data.</text>
</comment>
<dbReference type="PROSITE" id="PS52016">
    <property type="entry name" value="TONB_DEPENDENT_REC_3"/>
    <property type="match status" value="1"/>
</dbReference>
<dbReference type="FunFam" id="2.170.130.10:FF:000008">
    <property type="entry name" value="SusC/RagA family TonB-linked outer membrane protein"/>
    <property type="match status" value="1"/>
</dbReference>
<keyword evidence="9" id="KW-0675">Receptor</keyword>
<keyword evidence="3 7" id="KW-1134">Transmembrane beta strand</keyword>
<organism evidence="9 10">
    <name type="scientific">Pontibacter qinzhouensis</name>
    <dbReference type="NCBI Taxonomy" id="2603253"/>
    <lineage>
        <taxon>Bacteria</taxon>
        <taxon>Pseudomonadati</taxon>
        <taxon>Bacteroidota</taxon>
        <taxon>Cytophagia</taxon>
        <taxon>Cytophagales</taxon>
        <taxon>Hymenobacteraceae</taxon>
        <taxon>Pontibacter</taxon>
    </lineage>
</organism>
<name>A0A5C8J572_9BACT</name>
<dbReference type="AlphaFoldDB" id="A0A5C8J572"/>
<dbReference type="GO" id="GO:0009279">
    <property type="term" value="C:cell outer membrane"/>
    <property type="evidence" value="ECO:0007669"/>
    <property type="project" value="UniProtKB-SubCell"/>
</dbReference>
<dbReference type="InterPro" id="IPR039426">
    <property type="entry name" value="TonB-dep_rcpt-like"/>
</dbReference>
<dbReference type="InterPro" id="IPR012910">
    <property type="entry name" value="Plug_dom"/>
</dbReference>
<keyword evidence="2 7" id="KW-0813">Transport</keyword>
<reference evidence="9 10" key="1">
    <citation type="submission" date="2019-08" db="EMBL/GenBank/DDBJ databases">
        <authorList>
            <person name="Shi S."/>
        </authorList>
    </citation>
    <scope>NUCLEOTIDE SEQUENCE [LARGE SCALE GENOMIC DNA]</scope>
    <source>
        <strain evidence="9 10">GY10130</strain>
    </source>
</reference>
<sequence>MVCVMLGFSLGVQDLAAQAVQTTTVSGKVTAAADGAPLTGSIVVEKGTTNATTTDTDGRFSLSVKSNATLVVSFLGFKSQEIPVKNQTGINVKLEASQAQLKELVVIGYGTSAREDVPSAVGQVKMADVEKAPVKSFDEALAGRVAGVTVSGNDGQPGSNNNIVIRGAGSLTQDTSPLYVVDGFPMETSMANSINPSDIESIDILKDASATAIYGARGANGVVMITTKRGKEGTPVISYNTFYGISENPKPLELMNAYEFVKYQSELEPEFADNVYFTGEKTLEDYRNAESLDLQKEVYQRSPIQNHELAIRGGNGATTYSISGNIIDQQGLVINSGFKRYQGRLTLDQGIGKNLKVGVNANYSSELTYGAIVSNTSHTMTYSGLSLLYSVWGFRPVAGAGDQILDQLFDPTMLGNDFRVNPIMSAKNELRETRVNNLNVNSYAQYSITPELTLRVSGGITNMMVRRDNFFNSLTTNGNSRRAEGVNGSINFRPVTNWLNENTLTYKKTFNQHHNLNVVGGFTMQQQNDANYGFTATNVLNEALGIDGLDEADTNIGYSYSSRWTMASLLGRVNYNYKSKYLLTASIRNDGSSKFAPGNRWALFPSAAFAWRMSDEPLIRDISFINDAKLRVSYGLTGNNRVSDFPYLTQLSVPRYGGYSFNNSNPTRGALLENYGNPELKWETTAQANIGYDLSLLKGRVEIMADIYRKTTRDLLLNASLPYGTGLMNTSGMATAFKNIGKLQNQGLELTLNTVNVQKNNFSWTTNFNISFNQNKILALNEGQTSLLSQVAFDTDFRNTSPYIAQVGQPIGQIYGLIWDGVYQYEDFDLVLGNHVLKDNIPTNGQPRANIQPGDIKYKDINGDLVVNEMDFTVIGRGLPIHVGGFSNNFSYKGFDLNVFFQWSYGNDIINANRLLFEGNAKRTRSLNQYASYVDRWTPENPSNTLFRTGGQRDTYYSSRVIEDGSFLRLKTVALGYNFQESLVSRVKLKSLRVYVSAQNLFTWTKYSGSNPDVSTRHSALTPGFDFASYPLARTLTVGLSTTL</sequence>
<dbReference type="SUPFAM" id="SSF56935">
    <property type="entry name" value="Porins"/>
    <property type="match status" value="1"/>
</dbReference>
<proteinExistence type="inferred from homology"/>
<feature type="domain" description="TonB-dependent receptor plug" evidence="8">
    <location>
        <begin position="115"/>
        <end position="222"/>
    </location>
</feature>
<protein>
    <submittedName>
        <fullName evidence="9">TonB-dependent receptor</fullName>
    </submittedName>
</protein>
<dbReference type="NCBIfam" id="TIGR04056">
    <property type="entry name" value="OMP_RagA_SusC"/>
    <property type="match status" value="1"/>
</dbReference>
<evidence type="ECO:0000256" key="4">
    <source>
        <dbReference type="ARBA" id="ARBA00022692"/>
    </source>
</evidence>
<dbReference type="NCBIfam" id="TIGR04057">
    <property type="entry name" value="SusC_RagA_signa"/>
    <property type="match status" value="1"/>
</dbReference>
<evidence type="ECO:0000256" key="7">
    <source>
        <dbReference type="PROSITE-ProRule" id="PRU01360"/>
    </source>
</evidence>
<keyword evidence="4 7" id="KW-0812">Transmembrane</keyword>
<evidence type="ECO:0000259" key="8">
    <source>
        <dbReference type="Pfam" id="PF07715"/>
    </source>
</evidence>
<dbReference type="InterPro" id="IPR008969">
    <property type="entry name" value="CarboxyPept-like_regulatory"/>
</dbReference>
<comment type="similarity">
    <text evidence="7">Belongs to the TonB-dependent receptor family.</text>
</comment>
<keyword evidence="5 7" id="KW-0472">Membrane</keyword>
<evidence type="ECO:0000256" key="6">
    <source>
        <dbReference type="ARBA" id="ARBA00023237"/>
    </source>
</evidence>
<dbReference type="SUPFAM" id="SSF49464">
    <property type="entry name" value="Carboxypeptidase regulatory domain-like"/>
    <property type="match status" value="1"/>
</dbReference>
<accession>A0A5C8J572</accession>
<dbReference type="Pfam" id="PF13715">
    <property type="entry name" value="CarbopepD_reg_2"/>
    <property type="match status" value="1"/>
</dbReference>
<evidence type="ECO:0000313" key="9">
    <source>
        <dbReference type="EMBL" id="TXK31139.1"/>
    </source>
</evidence>
<evidence type="ECO:0000313" key="10">
    <source>
        <dbReference type="Proteomes" id="UP000321926"/>
    </source>
</evidence>
<evidence type="ECO:0000256" key="3">
    <source>
        <dbReference type="ARBA" id="ARBA00022452"/>
    </source>
</evidence>
<dbReference type="InterPro" id="IPR036942">
    <property type="entry name" value="Beta-barrel_TonB_sf"/>
</dbReference>
<comment type="subcellular location">
    <subcellularLocation>
        <location evidence="1 7">Cell outer membrane</location>
        <topology evidence="1 7">Multi-pass membrane protein</topology>
    </subcellularLocation>
</comment>
<dbReference type="Gene3D" id="2.60.40.1120">
    <property type="entry name" value="Carboxypeptidase-like, regulatory domain"/>
    <property type="match status" value="1"/>
</dbReference>
<evidence type="ECO:0000256" key="5">
    <source>
        <dbReference type="ARBA" id="ARBA00023136"/>
    </source>
</evidence>
<dbReference type="InterPro" id="IPR037066">
    <property type="entry name" value="Plug_dom_sf"/>
</dbReference>
<dbReference type="Gene3D" id="2.170.130.10">
    <property type="entry name" value="TonB-dependent receptor, plug domain"/>
    <property type="match status" value="1"/>
</dbReference>
<dbReference type="Gene3D" id="2.40.170.20">
    <property type="entry name" value="TonB-dependent receptor, beta-barrel domain"/>
    <property type="match status" value="1"/>
</dbReference>
<dbReference type="InterPro" id="IPR023997">
    <property type="entry name" value="TonB-dep_OMP_SusC/RagA_CS"/>
</dbReference>
<evidence type="ECO:0000256" key="1">
    <source>
        <dbReference type="ARBA" id="ARBA00004571"/>
    </source>
</evidence>
<gene>
    <name evidence="9" type="ORF">FVR03_20060</name>
</gene>
<dbReference type="Proteomes" id="UP000321926">
    <property type="component" value="Unassembled WGS sequence"/>
</dbReference>
<keyword evidence="10" id="KW-1185">Reference proteome</keyword>
<dbReference type="OrthoDB" id="9768177at2"/>